<feature type="compositionally biased region" description="Basic and acidic residues" evidence="1">
    <location>
        <begin position="136"/>
        <end position="159"/>
    </location>
</feature>
<dbReference type="Proteomes" id="UP000018936">
    <property type="component" value="Unassembled WGS sequence"/>
</dbReference>
<reference evidence="2 3" key="1">
    <citation type="journal article" date="2013" name="Proc. Natl. Acad. Sci. U.S.A.">
        <title>The king cobra genome reveals dynamic gene evolution and adaptation in the snake venom system.</title>
        <authorList>
            <person name="Vonk F.J."/>
            <person name="Casewell N.R."/>
            <person name="Henkel C.V."/>
            <person name="Heimberg A.M."/>
            <person name="Jansen H.J."/>
            <person name="McCleary R.J."/>
            <person name="Kerkkamp H.M."/>
            <person name="Vos R.A."/>
            <person name="Guerreiro I."/>
            <person name="Calvete J.J."/>
            <person name="Wuster W."/>
            <person name="Woods A.E."/>
            <person name="Logan J.M."/>
            <person name="Harrison R.A."/>
            <person name="Castoe T.A."/>
            <person name="de Koning A.P."/>
            <person name="Pollock D.D."/>
            <person name="Yandell M."/>
            <person name="Calderon D."/>
            <person name="Renjifo C."/>
            <person name="Currier R.B."/>
            <person name="Salgado D."/>
            <person name="Pla D."/>
            <person name="Sanz L."/>
            <person name="Hyder A.S."/>
            <person name="Ribeiro J.M."/>
            <person name="Arntzen J.W."/>
            <person name="van den Thillart G.E."/>
            <person name="Boetzer M."/>
            <person name="Pirovano W."/>
            <person name="Dirks R.P."/>
            <person name="Spaink H.P."/>
            <person name="Duboule D."/>
            <person name="McGlinn E."/>
            <person name="Kini R.M."/>
            <person name="Richardson M.K."/>
        </authorList>
    </citation>
    <scope>NUCLEOTIDE SEQUENCE</scope>
    <source>
        <tissue evidence="2">Blood</tissue>
    </source>
</reference>
<evidence type="ECO:0000256" key="1">
    <source>
        <dbReference type="SAM" id="MobiDB-lite"/>
    </source>
</evidence>
<gene>
    <name evidence="2" type="primary">CERCAM</name>
    <name evidence="2" type="ORF">L345_17987</name>
</gene>
<feature type="compositionally biased region" description="Basic residues" evidence="1">
    <location>
        <begin position="124"/>
        <end position="135"/>
    </location>
</feature>
<dbReference type="AlphaFoldDB" id="V8N415"/>
<accession>V8N415</accession>
<proteinExistence type="predicted"/>
<evidence type="ECO:0000313" key="2">
    <source>
        <dbReference type="EMBL" id="ETE56302.1"/>
    </source>
</evidence>
<dbReference type="GO" id="GO:0016740">
    <property type="term" value="F:transferase activity"/>
    <property type="evidence" value="ECO:0007669"/>
    <property type="project" value="UniProtKB-KW"/>
</dbReference>
<sequence length="258" mass="29667">MEERNGIENRDYKKYFSGRDLRAFSIRPYLAYPSHYAGDAEWMSDTEFSTIWDDDSQKTTWSGSQKTLKDSRGTRHGGPISHSFPTASRDELKDKKKGRKEGEREEERKKEGNEKVKEKGWEGKKRKGRKRKGRKEKMGKEREGGREGGRKKERKEKGKGGKGKKGRKGKGKEEKRKGREGKRKEREGKRKGKKEGKDKGKERKKGKGRKKEGKEREDEEGEGRNRLGAVSTRPFLQRLSGGFGDICSDRCCRSMGFG</sequence>
<feature type="compositionally biased region" description="Basic residues" evidence="1">
    <location>
        <begin position="202"/>
        <end position="211"/>
    </location>
</feature>
<evidence type="ECO:0000313" key="3">
    <source>
        <dbReference type="Proteomes" id="UP000018936"/>
    </source>
</evidence>
<dbReference type="EMBL" id="AZIM01028658">
    <property type="protein sequence ID" value="ETE56302.1"/>
    <property type="molecule type" value="Genomic_DNA"/>
</dbReference>
<organism evidence="2 3">
    <name type="scientific">Ophiophagus hannah</name>
    <name type="common">King cobra</name>
    <name type="synonym">Naja hannah</name>
    <dbReference type="NCBI Taxonomy" id="8665"/>
    <lineage>
        <taxon>Eukaryota</taxon>
        <taxon>Metazoa</taxon>
        <taxon>Chordata</taxon>
        <taxon>Craniata</taxon>
        <taxon>Vertebrata</taxon>
        <taxon>Euteleostomi</taxon>
        <taxon>Lepidosauria</taxon>
        <taxon>Squamata</taxon>
        <taxon>Bifurcata</taxon>
        <taxon>Unidentata</taxon>
        <taxon>Episquamata</taxon>
        <taxon>Toxicofera</taxon>
        <taxon>Serpentes</taxon>
        <taxon>Colubroidea</taxon>
        <taxon>Elapidae</taxon>
        <taxon>Elapinae</taxon>
        <taxon>Ophiophagus</taxon>
    </lineage>
</organism>
<feature type="compositionally biased region" description="Basic and acidic residues" evidence="1">
    <location>
        <begin position="88"/>
        <end position="123"/>
    </location>
</feature>
<feature type="region of interest" description="Disordered" evidence="1">
    <location>
        <begin position="53"/>
        <end position="229"/>
    </location>
</feature>
<feature type="compositionally biased region" description="Basic and acidic residues" evidence="1">
    <location>
        <begin position="171"/>
        <end position="188"/>
    </location>
</feature>
<feature type="non-terminal residue" evidence="2">
    <location>
        <position position="1"/>
    </location>
</feature>
<name>V8N415_OPHHA</name>
<keyword evidence="2" id="KW-0808">Transferase</keyword>
<keyword evidence="3" id="KW-1185">Reference proteome</keyword>
<feature type="compositionally biased region" description="Basic residues" evidence="1">
    <location>
        <begin position="160"/>
        <end position="170"/>
    </location>
</feature>
<comment type="caution">
    <text evidence="2">The sequence shown here is derived from an EMBL/GenBank/DDBJ whole genome shotgun (WGS) entry which is preliminary data.</text>
</comment>
<protein>
    <submittedName>
        <fullName evidence="2">Glycosyltransferase 25 family member 3</fullName>
    </submittedName>
</protein>